<evidence type="ECO:0000256" key="1">
    <source>
        <dbReference type="SAM" id="MobiDB-lite"/>
    </source>
</evidence>
<evidence type="ECO:0000313" key="3">
    <source>
        <dbReference type="EMBL" id="RDZ26968.1"/>
    </source>
</evidence>
<feature type="region of interest" description="Disordered" evidence="1">
    <location>
        <begin position="22"/>
        <end position="46"/>
    </location>
</feature>
<protein>
    <recommendedName>
        <fullName evidence="5">Molybdopterin-binding protein</fullName>
    </recommendedName>
</protein>
<comment type="caution">
    <text evidence="3">The sequence shown here is derived from an EMBL/GenBank/DDBJ whole genome shotgun (WGS) entry which is preliminary data.</text>
</comment>
<gene>
    <name evidence="3" type="ORF">DX914_11895</name>
</gene>
<organism evidence="3 4">
    <name type="scientific">Lysobacter silvisoli</name>
    <dbReference type="NCBI Taxonomy" id="2293254"/>
    <lineage>
        <taxon>Bacteria</taxon>
        <taxon>Pseudomonadati</taxon>
        <taxon>Pseudomonadota</taxon>
        <taxon>Gammaproteobacteria</taxon>
        <taxon>Lysobacterales</taxon>
        <taxon>Lysobacteraceae</taxon>
        <taxon>Lysobacter</taxon>
    </lineage>
</organism>
<feature type="chain" id="PRO_5017026497" description="Molybdopterin-binding protein" evidence="2">
    <location>
        <begin position="21"/>
        <end position="177"/>
    </location>
</feature>
<feature type="signal peptide" evidence="2">
    <location>
        <begin position="1"/>
        <end position="20"/>
    </location>
</feature>
<keyword evidence="2" id="KW-0732">Signal</keyword>
<dbReference type="AlphaFoldDB" id="A0A371JZ61"/>
<keyword evidence="4" id="KW-1185">Reference proteome</keyword>
<dbReference type="EMBL" id="QTSU01000002">
    <property type="protein sequence ID" value="RDZ26968.1"/>
    <property type="molecule type" value="Genomic_DNA"/>
</dbReference>
<dbReference type="SUPFAM" id="SSF56524">
    <property type="entry name" value="Oxidoreductase molybdopterin-binding domain"/>
    <property type="match status" value="1"/>
</dbReference>
<reference evidence="3 4" key="1">
    <citation type="submission" date="2018-08" db="EMBL/GenBank/DDBJ databases">
        <title>Lysobacter sp. zong2l5, whole genome shotgun sequence.</title>
        <authorList>
            <person name="Zhang X."/>
            <person name="Feng G."/>
            <person name="Zhu H."/>
        </authorList>
    </citation>
    <scope>NUCLEOTIDE SEQUENCE [LARGE SCALE GENOMIC DNA]</scope>
    <source>
        <strain evidence="4">zong2l5</strain>
    </source>
</reference>
<sequence>MLRRRIALAFALSAAFAAQAQQTPAPAEKTAADKSPHAHASDPPQRFAPVDVALDVDRIAALPRLDAVGTAHGKTLHCQGVSLAALLRAAGAMPAEPLRGAQLGRVLVVTARDGYRAAFALAELDPSLGAREVILVDRCDGAALDADDGPWRLLIPAESRPARWVRQVESLRVIDAP</sequence>
<name>A0A371JZ61_9GAMM</name>
<dbReference type="InterPro" id="IPR036374">
    <property type="entry name" value="OxRdtase_Mopterin-bd_sf"/>
</dbReference>
<feature type="compositionally biased region" description="Basic and acidic residues" evidence="1">
    <location>
        <begin position="30"/>
        <end position="40"/>
    </location>
</feature>
<dbReference type="Proteomes" id="UP000264492">
    <property type="component" value="Unassembled WGS sequence"/>
</dbReference>
<dbReference type="RefSeq" id="WP_115859346.1">
    <property type="nucleotide sequence ID" value="NZ_QTSU01000002.1"/>
</dbReference>
<dbReference type="Gene3D" id="3.90.420.10">
    <property type="entry name" value="Oxidoreductase, molybdopterin-binding domain"/>
    <property type="match status" value="1"/>
</dbReference>
<evidence type="ECO:0008006" key="5">
    <source>
        <dbReference type="Google" id="ProtNLM"/>
    </source>
</evidence>
<proteinExistence type="predicted"/>
<dbReference type="OrthoDB" id="482420at2"/>
<evidence type="ECO:0000313" key="4">
    <source>
        <dbReference type="Proteomes" id="UP000264492"/>
    </source>
</evidence>
<accession>A0A371JZ61</accession>
<evidence type="ECO:0000256" key="2">
    <source>
        <dbReference type="SAM" id="SignalP"/>
    </source>
</evidence>